<evidence type="ECO:0000313" key="4">
    <source>
        <dbReference type="EMBL" id="RGV14629.1"/>
    </source>
</evidence>
<dbReference type="AlphaFoldDB" id="A0A1I5D8U9"/>
<evidence type="ECO:0000313" key="7">
    <source>
        <dbReference type="Proteomes" id="UP000183766"/>
    </source>
</evidence>
<evidence type="ECO:0000313" key="9">
    <source>
        <dbReference type="Proteomes" id="UP000283369"/>
    </source>
</evidence>
<dbReference type="EMBL" id="WDCP01000006">
    <property type="protein sequence ID" value="KAB6340922.1"/>
    <property type="molecule type" value="Genomic_DNA"/>
</dbReference>
<proteinExistence type="predicted"/>
<evidence type="ECO:0000313" key="2">
    <source>
        <dbReference type="EMBL" id="KAB6340922.1"/>
    </source>
</evidence>
<dbReference type="EMBL" id="WDEH01000006">
    <property type="protein sequence ID" value="KAB6141171.1"/>
    <property type="molecule type" value="Genomic_DNA"/>
</dbReference>
<evidence type="ECO:0000313" key="8">
    <source>
        <dbReference type="Proteomes" id="UP000261210"/>
    </source>
</evidence>
<dbReference type="Proteomes" id="UP000283369">
    <property type="component" value="Unassembled WGS sequence"/>
</dbReference>
<sequence>MRKRSKKCLKMHAECTKRERRMSILLSDEEQLIVDRYLEKYKITNKSRWLRETILMFIHKNMEEDYPTLFGEHDMRR</sequence>
<evidence type="ECO:0000313" key="6">
    <source>
        <dbReference type="EMBL" id="SFN95537.1"/>
    </source>
</evidence>
<evidence type="ECO:0000313" key="10">
    <source>
        <dbReference type="Proteomes" id="UP000285503"/>
    </source>
</evidence>
<dbReference type="RefSeq" id="WP_008025069.1">
    <property type="nucleotide sequence ID" value="NZ_CP042282.1"/>
</dbReference>
<dbReference type="Proteomes" id="UP000487596">
    <property type="component" value="Unassembled WGS sequence"/>
</dbReference>
<name>A0A1I5D8U9_9BACE</name>
<dbReference type="EMBL" id="FOUM01000054">
    <property type="protein sequence ID" value="SFN95537.1"/>
    <property type="molecule type" value="Genomic_DNA"/>
</dbReference>
<dbReference type="Proteomes" id="UP000183766">
    <property type="component" value="Unassembled WGS sequence"/>
</dbReference>
<evidence type="ECO:0000313" key="11">
    <source>
        <dbReference type="Proteomes" id="UP000438288"/>
    </source>
</evidence>
<dbReference type="GeneID" id="69481628"/>
<dbReference type="Proteomes" id="UP000438288">
    <property type="component" value="Unassembled WGS sequence"/>
</dbReference>
<evidence type="ECO:0000313" key="5">
    <source>
        <dbReference type="EMBL" id="RHK29242.1"/>
    </source>
</evidence>
<organism evidence="6 7">
    <name type="scientific">Bacteroides xylanisolvens</name>
    <dbReference type="NCBI Taxonomy" id="371601"/>
    <lineage>
        <taxon>Bacteria</taxon>
        <taxon>Pseudomonadati</taxon>
        <taxon>Bacteroidota</taxon>
        <taxon>Bacteroidia</taxon>
        <taxon>Bacteroidales</taxon>
        <taxon>Bacteroidaceae</taxon>
        <taxon>Bacteroides</taxon>
    </lineage>
</organism>
<evidence type="ECO:0000313" key="3">
    <source>
        <dbReference type="EMBL" id="RGK67385.1"/>
    </source>
</evidence>
<protein>
    <submittedName>
        <fullName evidence="6">Uncharacterized protein</fullName>
    </submittedName>
</protein>
<dbReference type="EMBL" id="QSQU01000002">
    <property type="protein sequence ID" value="RGK67385.1"/>
    <property type="molecule type" value="Genomic_DNA"/>
</dbReference>
<evidence type="ECO:0000313" key="1">
    <source>
        <dbReference type="EMBL" id="KAB6141171.1"/>
    </source>
</evidence>
<evidence type="ECO:0000313" key="12">
    <source>
        <dbReference type="Proteomes" id="UP000487596"/>
    </source>
</evidence>
<reference evidence="6 7" key="1">
    <citation type="submission" date="2016-10" db="EMBL/GenBank/DDBJ databases">
        <authorList>
            <person name="de Groot N.N."/>
        </authorList>
    </citation>
    <scope>NUCLEOTIDE SEQUENCE [LARGE SCALE GENOMIC DNA]</scope>
    <source>
        <strain evidence="6 7">NLAE-zl-C202</strain>
    </source>
</reference>
<dbReference type="EMBL" id="QRNE01000008">
    <property type="protein sequence ID" value="RHK29242.1"/>
    <property type="molecule type" value="Genomic_DNA"/>
</dbReference>
<gene>
    <name evidence="5" type="ORF">DW075_03100</name>
    <name evidence="4" type="ORF">DWW25_11205</name>
    <name evidence="3" type="ORF">DXD03_02220</name>
    <name evidence="1" type="ORF">GA424_05555</name>
    <name evidence="2" type="ORF">GAZ43_04845</name>
    <name evidence="6" type="ORF">SAMN05216250_15429</name>
</gene>
<accession>A0A1I5D8U9</accession>
<dbReference type="Proteomes" id="UP000261210">
    <property type="component" value="Unassembled WGS sequence"/>
</dbReference>
<reference evidence="8 9" key="2">
    <citation type="submission" date="2018-08" db="EMBL/GenBank/DDBJ databases">
        <title>A genome reference for cultivated species of the human gut microbiota.</title>
        <authorList>
            <person name="Zou Y."/>
            <person name="Xue W."/>
            <person name="Luo G."/>
        </authorList>
    </citation>
    <scope>NUCLEOTIDE SEQUENCE [LARGE SCALE GENOMIC DNA]</scope>
    <source>
        <strain evidence="4 9">AF14-7</strain>
        <strain evidence="5 10">AF46-11NS</strain>
        <strain evidence="3 8">TF10-34</strain>
    </source>
</reference>
<dbReference type="EMBL" id="QRYV01000023">
    <property type="protein sequence ID" value="RGV14629.1"/>
    <property type="molecule type" value="Genomic_DNA"/>
</dbReference>
<dbReference type="Proteomes" id="UP000285503">
    <property type="component" value="Unassembled WGS sequence"/>
</dbReference>
<reference evidence="11 12" key="3">
    <citation type="journal article" date="2019" name="Nat. Med.">
        <title>A library of human gut bacterial isolates paired with longitudinal multiomics data enables mechanistic microbiome research.</title>
        <authorList>
            <person name="Poyet M."/>
            <person name="Groussin M."/>
            <person name="Gibbons S.M."/>
            <person name="Avila-Pacheco J."/>
            <person name="Jiang X."/>
            <person name="Kearney S.M."/>
            <person name="Perrotta A.R."/>
            <person name="Berdy B."/>
            <person name="Zhao S."/>
            <person name="Lieberman T.D."/>
            <person name="Swanson P.K."/>
            <person name="Smith M."/>
            <person name="Roesemann S."/>
            <person name="Alexander J.E."/>
            <person name="Rich S.A."/>
            <person name="Livny J."/>
            <person name="Vlamakis H."/>
            <person name="Clish C."/>
            <person name="Bullock K."/>
            <person name="Deik A."/>
            <person name="Scott J."/>
            <person name="Pierce K.A."/>
            <person name="Xavier R.J."/>
            <person name="Alm E.J."/>
        </authorList>
    </citation>
    <scope>NUCLEOTIDE SEQUENCE [LARGE SCALE GENOMIC DNA]</scope>
    <source>
        <strain evidence="2 11">BIOML-A16</strain>
        <strain evidence="1 12">BIOML-A62</strain>
    </source>
</reference>